<evidence type="ECO:0000313" key="2">
    <source>
        <dbReference type="Proteomes" id="UP001162060"/>
    </source>
</evidence>
<dbReference type="AlphaFoldDB" id="A0AAV1UGD8"/>
<reference evidence="1" key="1">
    <citation type="submission" date="2024-01" db="EMBL/GenBank/DDBJ databases">
        <authorList>
            <person name="Webb A."/>
        </authorList>
    </citation>
    <scope>NUCLEOTIDE SEQUENCE</scope>
    <source>
        <strain evidence="1">Pm1</strain>
    </source>
</reference>
<proteinExistence type="predicted"/>
<organism evidence="1 2">
    <name type="scientific">Peronospora matthiolae</name>
    <dbReference type="NCBI Taxonomy" id="2874970"/>
    <lineage>
        <taxon>Eukaryota</taxon>
        <taxon>Sar</taxon>
        <taxon>Stramenopiles</taxon>
        <taxon>Oomycota</taxon>
        <taxon>Peronosporomycetes</taxon>
        <taxon>Peronosporales</taxon>
        <taxon>Peronosporaceae</taxon>
        <taxon>Peronospora</taxon>
    </lineage>
</organism>
<dbReference type="EMBL" id="CAKLBY020000195">
    <property type="protein sequence ID" value="CAK7933565.1"/>
    <property type="molecule type" value="Genomic_DNA"/>
</dbReference>
<comment type="caution">
    <text evidence="1">The sequence shown here is derived from an EMBL/GenBank/DDBJ whole genome shotgun (WGS) entry which is preliminary data.</text>
</comment>
<protein>
    <submittedName>
        <fullName evidence="1">Uncharacterized protein</fullName>
    </submittedName>
</protein>
<gene>
    <name evidence="1" type="ORF">PM001_LOCUS18715</name>
</gene>
<name>A0AAV1UGD8_9STRA</name>
<accession>A0AAV1UGD8</accession>
<evidence type="ECO:0000313" key="1">
    <source>
        <dbReference type="EMBL" id="CAK7933565.1"/>
    </source>
</evidence>
<dbReference type="Proteomes" id="UP001162060">
    <property type="component" value="Unassembled WGS sequence"/>
</dbReference>
<sequence>MFFIEDADRVFCPTAMLNGRHRPVKEKDFVLEMAVIAIVIVVSQNSNVRRLTENNTGMHRGRVLQLGQVRRAFIAAALTNVRHSYILCRDWQSLDVRRAVTCAYGQLSSNTHSISLLHRDGLQTQ</sequence>